<evidence type="ECO:0000256" key="6">
    <source>
        <dbReference type="ARBA" id="ARBA00023242"/>
    </source>
</evidence>
<reference evidence="10" key="1">
    <citation type="journal article" date="2019" name="bioRxiv">
        <title>The Genome of the Zebra Mussel, Dreissena polymorpha: A Resource for Invasive Species Research.</title>
        <authorList>
            <person name="McCartney M.A."/>
            <person name="Auch B."/>
            <person name="Kono T."/>
            <person name="Mallez S."/>
            <person name="Zhang Y."/>
            <person name="Obille A."/>
            <person name="Becker A."/>
            <person name="Abrahante J.E."/>
            <person name="Garbe J."/>
            <person name="Badalamenti J.P."/>
            <person name="Herman A."/>
            <person name="Mangelson H."/>
            <person name="Liachko I."/>
            <person name="Sullivan S."/>
            <person name="Sone E.D."/>
            <person name="Koren S."/>
            <person name="Silverstein K.A.T."/>
            <person name="Beckman K.B."/>
            <person name="Gohl D.M."/>
        </authorList>
    </citation>
    <scope>NUCLEOTIDE SEQUENCE</scope>
    <source>
        <strain evidence="10">Duluth1</strain>
        <tissue evidence="10">Whole animal</tissue>
    </source>
</reference>
<dbReference type="PANTHER" id="PTHR12245">
    <property type="entry name" value="SPRY DOMAIN CONTAINING SOCS BOX PROTEIN"/>
    <property type="match status" value="1"/>
</dbReference>
<dbReference type="InterPro" id="IPR003877">
    <property type="entry name" value="SPRY_dom"/>
</dbReference>
<dbReference type="InterPro" id="IPR001496">
    <property type="entry name" value="SOCS_box"/>
</dbReference>
<feature type="domain" description="SOCS box" evidence="9">
    <location>
        <begin position="252"/>
        <end position="286"/>
    </location>
</feature>
<evidence type="ECO:0000256" key="1">
    <source>
        <dbReference type="ARBA" id="ARBA00004123"/>
    </source>
</evidence>
<dbReference type="InterPro" id="IPR001870">
    <property type="entry name" value="B30.2/SPRY"/>
</dbReference>
<evidence type="ECO:0000313" key="10">
    <source>
        <dbReference type="EMBL" id="KAH3871773.1"/>
    </source>
</evidence>
<feature type="domain" description="B30.2/SPRY" evidence="8">
    <location>
        <begin position="61"/>
        <end position="250"/>
    </location>
</feature>
<evidence type="ECO:0000259" key="8">
    <source>
        <dbReference type="PROSITE" id="PS50188"/>
    </source>
</evidence>
<dbReference type="AlphaFoldDB" id="A0A9D4M8F2"/>
<dbReference type="SUPFAM" id="SSF49899">
    <property type="entry name" value="Concanavalin A-like lectins/glucanases"/>
    <property type="match status" value="1"/>
</dbReference>
<accession>A0A9D4M8F2</accession>
<dbReference type="PROSITE" id="PS50188">
    <property type="entry name" value="B302_SPRY"/>
    <property type="match status" value="1"/>
</dbReference>
<feature type="compositionally biased region" description="Acidic residues" evidence="7">
    <location>
        <begin position="22"/>
        <end position="31"/>
    </location>
</feature>
<comment type="subcellular location">
    <subcellularLocation>
        <location evidence="1">Nucleus</location>
    </subcellularLocation>
</comment>
<dbReference type="GO" id="GO:0019005">
    <property type="term" value="C:SCF ubiquitin ligase complex"/>
    <property type="evidence" value="ECO:0007669"/>
    <property type="project" value="TreeGrafter"/>
</dbReference>
<evidence type="ECO:0000256" key="2">
    <source>
        <dbReference type="ARBA" id="ARBA00004906"/>
    </source>
</evidence>
<feature type="compositionally biased region" description="Acidic residues" evidence="7">
    <location>
        <begin position="1"/>
        <end position="10"/>
    </location>
</feature>
<dbReference type="SMART" id="SM00449">
    <property type="entry name" value="SPRY"/>
    <property type="match status" value="1"/>
</dbReference>
<gene>
    <name evidence="10" type="ORF">DPMN_034987</name>
</gene>
<feature type="region of interest" description="Disordered" evidence="7">
    <location>
        <begin position="1"/>
        <end position="40"/>
    </location>
</feature>
<comment type="similarity">
    <text evidence="3">Belongs to the SPSB family.</text>
</comment>
<evidence type="ECO:0000256" key="3">
    <source>
        <dbReference type="ARBA" id="ARBA00010910"/>
    </source>
</evidence>
<dbReference type="EMBL" id="JAIWYP010000002">
    <property type="protein sequence ID" value="KAH3871773.1"/>
    <property type="molecule type" value="Genomic_DNA"/>
</dbReference>
<dbReference type="PROSITE" id="PS50225">
    <property type="entry name" value="SOCS"/>
    <property type="match status" value="1"/>
</dbReference>
<protein>
    <recommendedName>
        <fullName evidence="4">SPRY domain-containing SOCS box protein 3</fullName>
    </recommendedName>
</protein>
<evidence type="ECO:0000313" key="11">
    <source>
        <dbReference type="Proteomes" id="UP000828390"/>
    </source>
</evidence>
<evidence type="ECO:0000256" key="7">
    <source>
        <dbReference type="SAM" id="MobiDB-lite"/>
    </source>
</evidence>
<organism evidence="10 11">
    <name type="scientific">Dreissena polymorpha</name>
    <name type="common">Zebra mussel</name>
    <name type="synonym">Mytilus polymorpha</name>
    <dbReference type="NCBI Taxonomy" id="45954"/>
    <lineage>
        <taxon>Eukaryota</taxon>
        <taxon>Metazoa</taxon>
        <taxon>Spiralia</taxon>
        <taxon>Lophotrochozoa</taxon>
        <taxon>Mollusca</taxon>
        <taxon>Bivalvia</taxon>
        <taxon>Autobranchia</taxon>
        <taxon>Heteroconchia</taxon>
        <taxon>Euheterodonta</taxon>
        <taxon>Imparidentia</taxon>
        <taxon>Neoheterodontei</taxon>
        <taxon>Myida</taxon>
        <taxon>Dreissenoidea</taxon>
        <taxon>Dreissenidae</taxon>
        <taxon>Dreissena</taxon>
    </lineage>
</organism>
<dbReference type="Gene3D" id="2.60.120.920">
    <property type="match status" value="1"/>
</dbReference>
<dbReference type="Proteomes" id="UP000828390">
    <property type="component" value="Unassembled WGS sequence"/>
</dbReference>
<sequence>MDAETDEYNVADERPSSSSAELDYESDESGETGDGSDRDEVLSQLSVSSVKPVKGESFCDCYKTGREKECVCGEDDSYFEWTWDSMSKSAASFLKHDQREVVFHVDYSCGTAAVRGNQPMVDDQYYWEVKMTTPVYGTDMMVGVGTVDLDLNKYRHKFCSLVGRDGDSWGLSYTGMLHNKGQKLPYASKFGQGTIIGVHLDMWHGTLSFYKNRKPLGIAYRGLQGKKLYPVVSSTAARSGMKVIKCRSFKTSLQFMCCQVLRTVIPRHLDVLQVIAMPPGLREFLENNISWLLQPNPVERLAPSYSDVFRSRGTKRKYSSSEEDCDDGPSSSKSSR</sequence>
<name>A0A9D4M8F2_DREPO</name>
<dbReference type="OrthoDB" id="5951542at2759"/>
<dbReference type="GO" id="GO:0005634">
    <property type="term" value="C:nucleus"/>
    <property type="evidence" value="ECO:0007669"/>
    <property type="project" value="UniProtKB-SubCell"/>
</dbReference>
<dbReference type="InterPro" id="IPR013320">
    <property type="entry name" value="ConA-like_dom_sf"/>
</dbReference>
<dbReference type="GO" id="GO:0043161">
    <property type="term" value="P:proteasome-mediated ubiquitin-dependent protein catabolic process"/>
    <property type="evidence" value="ECO:0007669"/>
    <property type="project" value="TreeGrafter"/>
</dbReference>
<feature type="region of interest" description="Disordered" evidence="7">
    <location>
        <begin position="312"/>
        <end position="336"/>
    </location>
</feature>
<keyword evidence="6" id="KW-0539">Nucleus</keyword>
<dbReference type="CDD" id="cd12876">
    <property type="entry name" value="SPRY_SOCS3"/>
    <property type="match status" value="1"/>
</dbReference>
<dbReference type="Pfam" id="PF00622">
    <property type="entry name" value="SPRY"/>
    <property type="match status" value="1"/>
</dbReference>
<comment type="pathway">
    <text evidence="2">Protein modification; protein ubiquitination.</text>
</comment>
<dbReference type="InterPro" id="IPR035754">
    <property type="entry name" value="SPRY_SPSB3"/>
</dbReference>
<keyword evidence="5" id="KW-0833">Ubl conjugation pathway</keyword>
<dbReference type="InterPro" id="IPR043136">
    <property type="entry name" value="B30.2/SPRY_sf"/>
</dbReference>
<comment type="caution">
    <text evidence="10">The sequence shown here is derived from an EMBL/GenBank/DDBJ whole genome shotgun (WGS) entry which is preliminary data.</text>
</comment>
<dbReference type="InterPro" id="IPR050672">
    <property type="entry name" value="FBXO45-Fsn/SPSB_families"/>
</dbReference>
<proteinExistence type="inferred from homology"/>
<reference evidence="10" key="2">
    <citation type="submission" date="2020-11" db="EMBL/GenBank/DDBJ databases">
        <authorList>
            <person name="McCartney M.A."/>
            <person name="Auch B."/>
            <person name="Kono T."/>
            <person name="Mallez S."/>
            <person name="Becker A."/>
            <person name="Gohl D.M."/>
            <person name="Silverstein K.A.T."/>
            <person name="Koren S."/>
            <person name="Bechman K.B."/>
            <person name="Herman A."/>
            <person name="Abrahante J.E."/>
            <person name="Garbe J."/>
        </authorList>
    </citation>
    <scope>NUCLEOTIDE SEQUENCE</scope>
    <source>
        <strain evidence="10">Duluth1</strain>
        <tissue evidence="10">Whole animal</tissue>
    </source>
</reference>
<keyword evidence="11" id="KW-1185">Reference proteome</keyword>
<evidence type="ECO:0000256" key="4">
    <source>
        <dbReference type="ARBA" id="ARBA00014684"/>
    </source>
</evidence>
<evidence type="ECO:0000259" key="9">
    <source>
        <dbReference type="PROSITE" id="PS50225"/>
    </source>
</evidence>
<evidence type="ECO:0000256" key="5">
    <source>
        <dbReference type="ARBA" id="ARBA00022786"/>
    </source>
</evidence>
<dbReference type="FunFam" id="2.60.120.920:FF:000018">
    <property type="entry name" value="SPRY domain-containing SOCS box protein 3 isoform X2"/>
    <property type="match status" value="1"/>
</dbReference>
<dbReference type="PANTHER" id="PTHR12245:SF5">
    <property type="entry name" value="SPRY DOMAIN-CONTAINING SOCS BOX PROTEIN 3"/>
    <property type="match status" value="1"/>
</dbReference>